<dbReference type="EMBL" id="CAJPIN010001183">
    <property type="protein sequence ID" value="CAG2054287.1"/>
    <property type="molecule type" value="Genomic_DNA"/>
</dbReference>
<dbReference type="PANTHER" id="PTHR11360:SF286">
    <property type="entry name" value="GH22266P"/>
    <property type="match status" value="1"/>
</dbReference>
<proteinExistence type="predicted"/>
<feature type="transmembrane region" description="Helical" evidence="1">
    <location>
        <begin position="12"/>
        <end position="34"/>
    </location>
</feature>
<comment type="caution">
    <text evidence="2">The sequence shown here is derived from an EMBL/GenBank/DDBJ whole genome shotgun (WGS) entry which is preliminary data.</text>
</comment>
<feature type="transmembrane region" description="Helical" evidence="1">
    <location>
        <begin position="46"/>
        <end position="73"/>
    </location>
</feature>
<protein>
    <submittedName>
        <fullName evidence="2">Uncharacterized protein</fullName>
    </submittedName>
</protein>
<keyword evidence="1" id="KW-0812">Transmembrane</keyword>
<evidence type="ECO:0000313" key="3">
    <source>
        <dbReference type="Proteomes" id="UP001153148"/>
    </source>
</evidence>
<sequence>MMDMSLLKDPVFMLISISNLFGMMGLYVPFFYLVDAAIKDGIDPKSASFLLSIIGITNTVGPGYISLTSIILVDLLGLDKLTNAFGLLILFRGAAAIVGTPLAGAVYDATQSYSASFLIAGGFFLISTATSFMAPGIKRCMTPTILPPLPDALTPIDEDNEEEIDEENHIIPEIIETAASPVNPNAQQFKEIKQIESVLVPNDIVQGRPELCLAPPQAGAPGSRLVRTALKSPLQSHRVLLPIRVIH</sequence>
<feature type="transmembrane region" description="Helical" evidence="1">
    <location>
        <begin position="85"/>
        <end position="107"/>
    </location>
</feature>
<feature type="transmembrane region" description="Helical" evidence="1">
    <location>
        <begin position="113"/>
        <end position="134"/>
    </location>
</feature>
<accession>A0ABN7NIJ7</accession>
<name>A0ABN7NIJ7_TIMPD</name>
<dbReference type="Gene3D" id="1.20.1250.20">
    <property type="entry name" value="MFS general substrate transporter like domains"/>
    <property type="match status" value="1"/>
</dbReference>
<keyword evidence="1" id="KW-1133">Transmembrane helix</keyword>
<organism evidence="2 3">
    <name type="scientific">Timema podura</name>
    <name type="common">Walking stick</name>
    <dbReference type="NCBI Taxonomy" id="61482"/>
    <lineage>
        <taxon>Eukaryota</taxon>
        <taxon>Metazoa</taxon>
        <taxon>Ecdysozoa</taxon>
        <taxon>Arthropoda</taxon>
        <taxon>Hexapoda</taxon>
        <taxon>Insecta</taxon>
        <taxon>Pterygota</taxon>
        <taxon>Neoptera</taxon>
        <taxon>Polyneoptera</taxon>
        <taxon>Phasmatodea</taxon>
        <taxon>Timematodea</taxon>
        <taxon>Timematoidea</taxon>
        <taxon>Timematidae</taxon>
        <taxon>Timema</taxon>
    </lineage>
</organism>
<gene>
    <name evidence="2" type="ORF">TPAB3V08_LOCUS1320</name>
</gene>
<evidence type="ECO:0000313" key="2">
    <source>
        <dbReference type="EMBL" id="CAG2054287.1"/>
    </source>
</evidence>
<dbReference type="SUPFAM" id="SSF103473">
    <property type="entry name" value="MFS general substrate transporter"/>
    <property type="match status" value="1"/>
</dbReference>
<dbReference type="PANTHER" id="PTHR11360">
    <property type="entry name" value="MONOCARBOXYLATE TRANSPORTER"/>
    <property type="match status" value="1"/>
</dbReference>
<dbReference type="InterPro" id="IPR050327">
    <property type="entry name" value="Proton-linked_MCT"/>
</dbReference>
<dbReference type="InterPro" id="IPR036259">
    <property type="entry name" value="MFS_trans_sf"/>
</dbReference>
<reference evidence="2" key="1">
    <citation type="submission" date="2021-03" db="EMBL/GenBank/DDBJ databases">
        <authorList>
            <person name="Tran Van P."/>
        </authorList>
    </citation>
    <scope>NUCLEOTIDE SEQUENCE</scope>
</reference>
<dbReference type="Proteomes" id="UP001153148">
    <property type="component" value="Unassembled WGS sequence"/>
</dbReference>
<keyword evidence="3" id="KW-1185">Reference proteome</keyword>
<evidence type="ECO:0000256" key="1">
    <source>
        <dbReference type="SAM" id="Phobius"/>
    </source>
</evidence>
<keyword evidence="1" id="KW-0472">Membrane</keyword>